<organism evidence="2 3">
    <name type="scientific">Engystomops pustulosus</name>
    <name type="common">Tungara frog</name>
    <name type="synonym">Physalaemus pustulosus</name>
    <dbReference type="NCBI Taxonomy" id="76066"/>
    <lineage>
        <taxon>Eukaryota</taxon>
        <taxon>Metazoa</taxon>
        <taxon>Chordata</taxon>
        <taxon>Craniata</taxon>
        <taxon>Vertebrata</taxon>
        <taxon>Euteleostomi</taxon>
        <taxon>Amphibia</taxon>
        <taxon>Batrachia</taxon>
        <taxon>Anura</taxon>
        <taxon>Neobatrachia</taxon>
        <taxon>Hyloidea</taxon>
        <taxon>Leptodactylidae</taxon>
        <taxon>Leiuperinae</taxon>
        <taxon>Engystomops</taxon>
    </lineage>
</organism>
<sequence length="125" mass="13818">MRPRSRLSGPPPMTRPCRSDVYTGSRVCGRLPVRGHPGPRTPAARARAHENTYRSRNPSPPRTDAPHTPVLQQRKGPGTGTAACPPRNHPALVSRDRWLGWQNGGRGGGIFWRSPHSVVRRNPLK</sequence>
<dbReference type="Proteomes" id="UP000824782">
    <property type="component" value="Unassembled WGS sequence"/>
</dbReference>
<dbReference type="AlphaFoldDB" id="A0AAV7BHZ5"/>
<evidence type="ECO:0000313" key="3">
    <source>
        <dbReference type="Proteomes" id="UP000824782"/>
    </source>
</evidence>
<proteinExistence type="predicted"/>
<comment type="caution">
    <text evidence="2">The sequence shown here is derived from an EMBL/GenBank/DDBJ whole genome shotgun (WGS) entry which is preliminary data.</text>
</comment>
<keyword evidence="3" id="KW-1185">Reference proteome</keyword>
<accession>A0AAV7BHZ5</accession>
<feature type="region of interest" description="Disordered" evidence="1">
    <location>
        <begin position="1"/>
        <end position="91"/>
    </location>
</feature>
<name>A0AAV7BHZ5_ENGPU</name>
<dbReference type="EMBL" id="WNYA01000005">
    <property type="protein sequence ID" value="KAG8572245.1"/>
    <property type="molecule type" value="Genomic_DNA"/>
</dbReference>
<gene>
    <name evidence="2" type="ORF">GDO81_011993</name>
</gene>
<evidence type="ECO:0000313" key="2">
    <source>
        <dbReference type="EMBL" id="KAG8572245.1"/>
    </source>
</evidence>
<protein>
    <submittedName>
        <fullName evidence="2">Uncharacterized protein</fullName>
    </submittedName>
</protein>
<feature type="compositionally biased region" description="Low complexity" evidence="1">
    <location>
        <begin position="34"/>
        <end position="45"/>
    </location>
</feature>
<reference evidence="2" key="1">
    <citation type="thesis" date="2020" institute="ProQuest LLC" country="789 East Eisenhower Parkway, Ann Arbor, MI, USA">
        <title>Comparative Genomics and Chromosome Evolution.</title>
        <authorList>
            <person name="Mudd A.B."/>
        </authorList>
    </citation>
    <scope>NUCLEOTIDE SEQUENCE</scope>
    <source>
        <strain evidence="2">237g6f4</strain>
        <tissue evidence="2">Blood</tissue>
    </source>
</reference>
<evidence type="ECO:0000256" key="1">
    <source>
        <dbReference type="SAM" id="MobiDB-lite"/>
    </source>
</evidence>